<dbReference type="AlphaFoldDB" id="A0A1H7UEJ8"/>
<dbReference type="Pfam" id="PF05137">
    <property type="entry name" value="PilN"/>
    <property type="match status" value="1"/>
</dbReference>
<evidence type="ECO:0000313" key="3">
    <source>
        <dbReference type="Proteomes" id="UP000198744"/>
    </source>
</evidence>
<dbReference type="GO" id="GO:0043683">
    <property type="term" value="P:type IV pilus assembly"/>
    <property type="evidence" value="ECO:0007669"/>
    <property type="project" value="TreeGrafter"/>
</dbReference>
<dbReference type="Proteomes" id="UP000198744">
    <property type="component" value="Unassembled WGS sequence"/>
</dbReference>
<dbReference type="InterPro" id="IPR007813">
    <property type="entry name" value="PilN"/>
</dbReference>
<reference evidence="2 3" key="1">
    <citation type="submission" date="2016-10" db="EMBL/GenBank/DDBJ databases">
        <authorList>
            <person name="de Groot N.N."/>
        </authorList>
    </citation>
    <scope>NUCLEOTIDE SEQUENCE [LARGE SCALE GENOMIC DNA]</scope>
    <source>
        <strain evidence="2 3">DSM 8423</strain>
    </source>
</reference>
<evidence type="ECO:0000256" key="1">
    <source>
        <dbReference type="SAM" id="Phobius"/>
    </source>
</evidence>
<name>A0A1H7UEJ8_9BACT</name>
<dbReference type="InterPro" id="IPR052534">
    <property type="entry name" value="Extracell_DNA_Util/SecSys_Comp"/>
</dbReference>
<protein>
    <submittedName>
        <fullName evidence="2">Type IV pilus assembly protein PilN</fullName>
    </submittedName>
</protein>
<keyword evidence="1" id="KW-1133">Transmembrane helix</keyword>
<dbReference type="RefSeq" id="WP_093881858.1">
    <property type="nucleotide sequence ID" value="NZ_FOBS01000001.1"/>
</dbReference>
<dbReference type="PANTHER" id="PTHR40278:SF2">
    <property type="entry name" value="TYPE IV PILUS INNER MEMBRANE COMPONENT PILN"/>
    <property type="match status" value="1"/>
</dbReference>
<dbReference type="EMBL" id="FOBS01000001">
    <property type="protein sequence ID" value="SEL95453.1"/>
    <property type="molecule type" value="Genomic_DNA"/>
</dbReference>
<dbReference type="GO" id="GO:0043107">
    <property type="term" value="P:type IV pilus-dependent motility"/>
    <property type="evidence" value="ECO:0007669"/>
    <property type="project" value="TreeGrafter"/>
</dbReference>
<dbReference type="PANTHER" id="PTHR40278">
    <property type="entry name" value="DNA UTILIZATION PROTEIN HOFN"/>
    <property type="match status" value="1"/>
</dbReference>
<accession>A0A1H7UEJ8</accession>
<dbReference type="OrthoDB" id="5296173at2"/>
<keyword evidence="1" id="KW-0472">Membrane</keyword>
<gene>
    <name evidence="2" type="ORF">SAMN04489760_101144</name>
</gene>
<keyword evidence="3" id="KW-1185">Reference proteome</keyword>
<sequence>MIRINLLPYREKQKQAGLKKQILIFGGSFLVLLLVLGGIQLFLSLSISSLKEEIKEREETLVRLDKIVGEVEVFKKDKNLLEKKLSVINRLEENRLAPVRYLDQLNSSVPMGDAWLDRITFKESELQLEGVARNNIVLSRFMRNLEGIGFISAVELVSSTQKDYSGMKLYQFVLNCKIKKQGT</sequence>
<organism evidence="2 3">
    <name type="scientific">Syntrophus gentianae</name>
    <dbReference type="NCBI Taxonomy" id="43775"/>
    <lineage>
        <taxon>Bacteria</taxon>
        <taxon>Pseudomonadati</taxon>
        <taxon>Thermodesulfobacteriota</taxon>
        <taxon>Syntrophia</taxon>
        <taxon>Syntrophales</taxon>
        <taxon>Syntrophaceae</taxon>
        <taxon>Syntrophus</taxon>
    </lineage>
</organism>
<evidence type="ECO:0000313" key="2">
    <source>
        <dbReference type="EMBL" id="SEL95453.1"/>
    </source>
</evidence>
<proteinExistence type="predicted"/>
<keyword evidence="1" id="KW-0812">Transmembrane</keyword>
<dbReference type="STRING" id="43775.SAMN04489760_101144"/>
<feature type="transmembrane region" description="Helical" evidence="1">
    <location>
        <begin position="21"/>
        <end position="43"/>
    </location>
</feature>